<evidence type="ECO:0000313" key="3">
    <source>
        <dbReference type="Proteomes" id="UP000289690"/>
    </source>
</evidence>
<evidence type="ECO:0000313" key="2">
    <source>
        <dbReference type="EMBL" id="QAX97583.1"/>
    </source>
</evidence>
<evidence type="ECO:0000256" key="1">
    <source>
        <dbReference type="SAM" id="Coils"/>
    </source>
</evidence>
<accession>A0A411B7I9</accession>
<keyword evidence="1" id="KW-0175">Coiled coil</keyword>
<dbReference type="EMBL" id="MH791397">
    <property type="protein sequence ID" value="QAX97583.1"/>
    <property type="molecule type" value="Genomic_DNA"/>
</dbReference>
<reference evidence="2 3" key="1">
    <citation type="submission" date="2018-08" db="EMBL/GenBank/DDBJ databases">
        <title>EfsSzw_1, Complete genome sequences of 3 novel enterobacteria, Pakpunavirus like phages.</title>
        <authorList>
            <person name="Yuan S."/>
            <person name="Ma Y."/>
            <person name="Liu Q."/>
        </authorList>
    </citation>
    <scope>NUCLEOTIDE SEQUENCE [LARGE SCALE GENOMIC DNA]</scope>
</reference>
<dbReference type="Proteomes" id="UP000289690">
    <property type="component" value="Segment"/>
</dbReference>
<name>A0A411B7I9_9CAUD</name>
<sequence length="96" mass="10900">MYTVYKLLSIKNTKGKWYEEYEIPTGVPVPPDCVTTPIPEGLTNPKYDSATGNWIEDQEAIITTLKQENKELKQKVEFNELALMDAINMLSSMITS</sequence>
<organism evidence="2 3">
    <name type="scientific">Enterococcus phage EfsSzw-1</name>
    <dbReference type="NCBI Taxonomy" id="2419745"/>
    <lineage>
        <taxon>Viruses</taxon>
        <taxon>Duplodnaviria</taxon>
        <taxon>Heunggongvirae</taxon>
        <taxon>Uroviricota</taxon>
        <taxon>Caudoviricetes</taxon>
        <taxon>Herelleviridae</taxon>
        <taxon>Brockvirinae</taxon>
        <taxon>Schiekvirus</taxon>
        <taxon>Schiekvirus Efsszw1</taxon>
    </lineage>
</organism>
<keyword evidence="3" id="KW-1185">Reference proteome</keyword>
<feature type="coiled-coil region" evidence="1">
    <location>
        <begin position="55"/>
        <end position="82"/>
    </location>
</feature>
<protein>
    <submittedName>
        <fullName evidence="2">Uncharacterized protein</fullName>
    </submittedName>
</protein>
<gene>
    <name evidence="2" type="ORF">EfsSzw1_117</name>
</gene>
<proteinExistence type="predicted"/>